<reference evidence="2" key="1">
    <citation type="journal article" date="2022" name="Front. Genet.">
        <title>Chromosome-Scale Assembly of the Dendrobium nobile Genome Provides Insights Into the Molecular Mechanism of the Biosynthesis of the Medicinal Active Ingredient of Dendrobium.</title>
        <authorList>
            <person name="Xu Q."/>
            <person name="Niu S.-C."/>
            <person name="Li K.-L."/>
            <person name="Zheng P.-J."/>
            <person name="Zhang X.-J."/>
            <person name="Jia Y."/>
            <person name="Liu Y."/>
            <person name="Niu Y.-X."/>
            <person name="Yu L.-H."/>
            <person name="Chen D.-F."/>
            <person name="Zhang G.-Q."/>
        </authorList>
    </citation>
    <scope>NUCLEOTIDE SEQUENCE</scope>
    <source>
        <tissue evidence="2">Leaf</tissue>
    </source>
</reference>
<proteinExistence type="predicted"/>
<sequence>MDKQPAATPPEDHRRNKAHATDEKIEDVSSTECEMVQMTEQEEDLINRMFNLVGDRLSSELVRCDQAPESKNQLASGASEFEINVIMGHRGVLKGDMIKFILELNDLGAFLLYNESNANRWAIDYFIARSWSSFDTRMPYILNPVTRTIRRVVTEKRISVKTDKATALSREPTTLERQDVEAFPS</sequence>
<dbReference type="AlphaFoldDB" id="A0A8T3BZK7"/>
<feature type="region of interest" description="Disordered" evidence="1">
    <location>
        <begin position="1"/>
        <end position="29"/>
    </location>
</feature>
<dbReference type="EMBL" id="JAGYWB010000005">
    <property type="protein sequence ID" value="KAI0522619.1"/>
    <property type="molecule type" value="Genomic_DNA"/>
</dbReference>
<evidence type="ECO:0000313" key="3">
    <source>
        <dbReference type="Proteomes" id="UP000829196"/>
    </source>
</evidence>
<comment type="caution">
    <text evidence="2">The sequence shown here is derived from an EMBL/GenBank/DDBJ whole genome shotgun (WGS) entry which is preliminary data.</text>
</comment>
<keyword evidence="3" id="KW-1185">Reference proteome</keyword>
<dbReference type="Proteomes" id="UP000829196">
    <property type="component" value="Unassembled WGS sequence"/>
</dbReference>
<gene>
    <name evidence="2" type="ORF">KFK09_005004</name>
</gene>
<accession>A0A8T3BZK7</accession>
<evidence type="ECO:0000313" key="2">
    <source>
        <dbReference type="EMBL" id="KAI0522619.1"/>
    </source>
</evidence>
<organism evidence="2 3">
    <name type="scientific">Dendrobium nobile</name>
    <name type="common">Orchid</name>
    <dbReference type="NCBI Taxonomy" id="94219"/>
    <lineage>
        <taxon>Eukaryota</taxon>
        <taxon>Viridiplantae</taxon>
        <taxon>Streptophyta</taxon>
        <taxon>Embryophyta</taxon>
        <taxon>Tracheophyta</taxon>
        <taxon>Spermatophyta</taxon>
        <taxon>Magnoliopsida</taxon>
        <taxon>Liliopsida</taxon>
        <taxon>Asparagales</taxon>
        <taxon>Orchidaceae</taxon>
        <taxon>Epidendroideae</taxon>
        <taxon>Malaxideae</taxon>
        <taxon>Dendrobiinae</taxon>
        <taxon>Dendrobium</taxon>
    </lineage>
</organism>
<name>A0A8T3BZK7_DENNO</name>
<protein>
    <submittedName>
        <fullName evidence="2">Uncharacterized protein</fullName>
    </submittedName>
</protein>
<dbReference type="OrthoDB" id="2143914at2759"/>
<evidence type="ECO:0000256" key="1">
    <source>
        <dbReference type="SAM" id="MobiDB-lite"/>
    </source>
</evidence>
<feature type="compositionally biased region" description="Basic and acidic residues" evidence="1">
    <location>
        <begin position="10"/>
        <end position="27"/>
    </location>
</feature>